<evidence type="ECO:0008006" key="3">
    <source>
        <dbReference type="Google" id="ProtNLM"/>
    </source>
</evidence>
<dbReference type="InterPro" id="IPR019198">
    <property type="entry name" value="Beta_propeller_containing"/>
</dbReference>
<name>A0A1G2CD55_9BACT</name>
<proteinExistence type="predicted"/>
<dbReference type="EMBL" id="MHLA01000017">
    <property type="protein sequence ID" value="OGY99304.1"/>
    <property type="molecule type" value="Genomic_DNA"/>
</dbReference>
<comment type="caution">
    <text evidence="1">The sequence shown here is derived from an EMBL/GenBank/DDBJ whole genome shotgun (WGS) entry which is preliminary data.</text>
</comment>
<evidence type="ECO:0000313" key="2">
    <source>
        <dbReference type="Proteomes" id="UP000178880"/>
    </source>
</evidence>
<protein>
    <recommendedName>
        <fullName evidence="3">Copper amine oxidase-like N-terminal domain-containing protein</fullName>
    </recommendedName>
</protein>
<dbReference type="STRING" id="1798650.A2945_05045"/>
<dbReference type="Pfam" id="PF09826">
    <property type="entry name" value="Beta_propel"/>
    <property type="match status" value="1"/>
</dbReference>
<gene>
    <name evidence="1" type="ORF">A2945_05045</name>
</gene>
<dbReference type="AlphaFoldDB" id="A0A1G2CD55"/>
<dbReference type="Proteomes" id="UP000178880">
    <property type="component" value="Unassembled WGS sequence"/>
</dbReference>
<reference evidence="1 2" key="1">
    <citation type="journal article" date="2016" name="Nat. Commun.">
        <title>Thousands of microbial genomes shed light on interconnected biogeochemical processes in an aquifer system.</title>
        <authorList>
            <person name="Anantharaman K."/>
            <person name="Brown C.T."/>
            <person name="Hug L.A."/>
            <person name="Sharon I."/>
            <person name="Castelle C.J."/>
            <person name="Probst A.J."/>
            <person name="Thomas B.C."/>
            <person name="Singh A."/>
            <person name="Wilkins M.J."/>
            <person name="Karaoz U."/>
            <person name="Brodie E.L."/>
            <person name="Williams K.H."/>
            <person name="Hubbard S.S."/>
            <person name="Banfield J.F."/>
        </authorList>
    </citation>
    <scope>NUCLEOTIDE SEQUENCE [LARGE SCALE GENOMIC DNA]</scope>
</reference>
<accession>A0A1G2CD55</accession>
<evidence type="ECO:0000313" key="1">
    <source>
        <dbReference type="EMBL" id="OGY99304.1"/>
    </source>
</evidence>
<organism evidence="1 2">
    <name type="scientific">Candidatus Liptonbacteria bacterium RIFCSPLOWO2_01_FULL_52_25</name>
    <dbReference type="NCBI Taxonomy" id="1798650"/>
    <lineage>
        <taxon>Bacteria</taxon>
        <taxon>Candidatus Liptoniibacteriota</taxon>
    </lineage>
</organism>
<sequence>MSQCFKLRKEQKKNDIMNIMTKQIVIATLIILAAATANIAFLVGRGGMPGAPGGPTGVVPPPPPPISPPPVNVQETGFGKFASEEEFKAYVEAGQAMSASYIGGLGLTSMRSAGVGVAVDALSGAPTPLAAPAPSFTGGTGGAEVSPGRVSETNVQVLGIDEPDIVKTDGKDIYFSTENYYYGRPVPMGGVELMAPGFLPPDYAQADTKVIRAFPPAELAERARIERNGELLLGGNRLIVFSGNVIYGYDVSDSAAPKEAWKMELEDNTWIETSRSFNGKIYLVVRSGLRYDNPCPLPVMTIRGASISIPCVEIYRPASVMPVDVTYTAFVVNPTTGAVENRVSFVGASGSSIIYMSKSALYVTYPHEADIFSVTYGFFNEKGRDLFPAALFEKLDKLAGYDLSQQTKLMELQILFEKYVYSSDGDERLRIENELGNRAADYFKTHRRDLAATQIVKIGIDDFAVKGSGTVPGTLLNQFSLDEYEGYLRTAVTVGGSGTIFAGSVESANDVYVLDEKMAVVGSVLDLGLTERIYSARFVGPRGYLVTFRQTDPFYVLDLSDPRKPAMKGELKIPGFSSYLHPVTDTLVLGVGQEGSQVKLSLFDVSSAENPKEVSKYILKEYWSEVASNHRAFLLDDKHQVFFLPAGQNGYVFSYKNNTLSLTRAVSNVQAKRAIYLDNYLYVIGEDRIVALDEATWKEVKSLSLRD</sequence>